<evidence type="ECO:0000256" key="13">
    <source>
        <dbReference type="ARBA" id="ARBA00047552"/>
    </source>
</evidence>
<evidence type="ECO:0000256" key="1">
    <source>
        <dbReference type="ARBA" id="ARBA00004173"/>
    </source>
</evidence>
<dbReference type="FunFam" id="1.10.730.10:FF:000009">
    <property type="entry name" value="Valine--tRNA ligase, mitochondrial"/>
    <property type="match status" value="1"/>
</dbReference>
<dbReference type="InterPro" id="IPR009008">
    <property type="entry name" value="Val/Leu/Ile-tRNA-synth_edit"/>
</dbReference>
<evidence type="ECO:0000256" key="7">
    <source>
        <dbReference type="ARBA" id="ARBA00022741"/>
    </source>
</evidence>
<evidence type="ECO:0000313" key="19">
    <source>
        <dbReference type="EMBL" id="CEP20056.1"/>
    </source>
</evidence>
<evidence type="ECO:0000256" key="5">
    <source>
        <dbReference type="ARBA" id="ARBA00022490"/>
    </source>
</evidence>
<dbReference type="SUPFAM" id="SSF51735">
    <property type="entry name" value="NAD(P)-binding Rossmann-fold domains"/>
    <property type="match status" value="1"/>
</dbReference>
<evidence type="ECO:0000256" key="10">
    <source>
        <dbReference type="ARBA" id="ARBA00023146"/>
    </source>
</evidence>
<comment type="catalytic activity">
    <reaction evidence="13">
        <text>tRNA(Val) + L-valine + ATP = L-valyl-tRNA(Val) + AMP + diphosphate</text>
        <dbReference type="Rhea" id="RHEA:10704"/>
        <dbReference type="Rhea" id="RHEA-COMP:9672"/>
        <dbReference type="Rhea" id="RHEA-COMP:9708"/>
        <dbReference type="ChEBI" id="CHEBI:30616"/>
        <dbReference type="ChEBI" id="CHEBI:33019"/>
        <dbReference type="ChEBI" id="CHEBI:57762"/>
        <dbReference type="ChEBI" id="CHEBI:78442"/>
        <dbReference type="ChEBI" id="CHEBI:78537"/>
        <dbReference type="ChEBI" id="CHEBI:456215"/>
        <dbReference type="EC" id="6.1.1.9"/>
    </reaction>
</comment>
<evidence type="ECO:0000256" key="6">
    <source>
        <dbReference type="ARBA" id="ARBA00022598"/>
    </source>
</evidence>
<gene>
    <name evidence="19" type="primary">PARPA_14377.1 scaffold 50209</name>
</gene>
<dbReference type="PROSITE" id="PS00178">
    <property type="entry name" value="AA_TRNA_LIGASE_I"/>
    <property type="match status" value="1"/>
</dbReference>
<dbReference type="CDD" id="cd07962">
    <property type="entry name" value="Anticodon_Ia_Val"/>
    <property type="match status" value="1"/>
</dbReference>
<dbReference type="InterPro" id="IPR001412">
    <property type="entry name" value="aa-tRNA-synth_I_CS"/>
</dbReference>
<evidence type="ECO:0000259" key="17">
    <source>
        <dbReference type="Pfam" id="PF00133"/>
    </source>
</evidence>
<dbReference type="InterPro" id="IPR014729">
    <property type="entry name" value="Rossmann-like_a/b/a_fold"/>
</dbReference>
<dbReference type="EMBL" id="LN734207">
    <property type="protein sequence ID" value="CEP20056.1"/>
    <property type="molecule type" value="Genomic_DNA"/>
</dbReference>
<dbReference type="SUPFAM" id="SSF47323">
    <property type="entry name" value="Anticodon-binding domain of a subclass of class I aminoacyl-tRNA synthetases"/>
    <property type="match status" value="1"/>
</dbReference>
<dbReference type="InterPro" id="IPR013155">
    <property type="entry name" value="M/V/L/I-tRNA-synth_anticd-bd"/>
</dbReference>
<name>A0A0B7NN70_9FUNG</name>
<dbReference type="NCBIfam" id="NF004349">
    <property type="entry name" value="PRK05729.1"/>
    <property type="match status" value="1"/>
</dbReference>
<dbReference type="Proteomes" id="UP000054107">
    <property type="component" value="Unassembled WGS sequence"/>
</dbReference>
<feature type="domain" description="Methionyl/Valyl/Leucyl/Isoleucyl-tRNA synthetase anticodon-binding" evidence="18">
    <location>
        <begin position="801"/>
        <end position="954"/>
    </location>
</feature>
<dbReference type="InterPro" id="IPR036291">
    <property type="entry name" value="NAD(P)-bd_dom_sf"/>
</dbReference>
<dbReference type="PANTHER" id="PTHR11946">
    <property type="entry name" value="VALYL-TRNA SYNTHETASES"/>
    <property type="match status" value="1"/>
</dbReference>
<dbReference type="GO" id="GO:0004832">
    <property type="term" value="F:valine-tRNA ligase activity"/>
    <property type="evidence" value="ECO:0007669"/>
    <property type="project" value="UniProtKB-EC"/>
</dbReference>
<protein>
    <recommendedName>
        <fullName evidence="14">Probable valine--tRNA ligase, cytoplasmic</fullName>
        <ecNumber evidence="4">6.1.1.9</ecNumber>
    </recommendedName>
    <alternativeName>
        <fullName evidence="12">Valine--tRNA ligase, mitochondrial</fullName>
    </alternativeName>
    <alternativeName>
        <fullName evidence="11">Valyl-tRNA synthetase</fullName>
    </alternativeName>
</protein>
<evidence type="ECO:0000256" key="11">
    <source>
        <dbReference type="ARBA" id="ARBA00029936"/>
    </source>
</evidence>
<dbReference type="SUPFAM" id="SSF52374">
    <property type="entry name" value="Nucleotidylyl transferase"/>
    <property type="match status" value="1"/>
</dbReference>
<evidence type="ECO:0000256" key="2">
    <source>
        <dbReference type="ARBA" id="ARBA00004496"/>
    </source>
</evidence>
<dbReference type="PANTHER" id="PTHR11946:SF109">
    <property type="entry name" value="VALINE--TRNA LIGASE"/>
    <property type="match status" value="1"/>
</dbReference>
<feature type="compositionally biased region" description="Low complexity" evidence="16">
    <location>
        <begin position="23"/>
        <end position="43"/>
    </location>
</feature>
<dbReference type="EC" id="6.1.1.9" evidence="4"/>
<keyword evidence="10 15" id="KW-0030">Aminoacyl-tRNA synthetase</keyword>
<dbReference type="FunFam" id="3.40.50.620:FF:000078">
    <property type="entry name" value="Valine--tRNA ligase, mitochondrial"/>
    <property type="match status" value="1"/>
</dbReference>
<evidence type="ECO:0000256" key="16">
    <source>
        <dbReference type="SAM" id="MobiDB-lite"/>
    </source>
</evidence>
<accession>A0A0B7NN70</accession>
<evidence type="ECO:0000256" key="8">
    <source>
        <dbReference type="ARBA" id="ARBA00022840"/>
    </source>
</evidence>
<dbReference type="CDD" id="cd00817">
    <property type="entry name" value="ValRS_core"/>
    <property type="match status" value="1"/>
</dbReference>
<dbReference type="NCBIfam" id="TIGR00422">
    <property type="entry name" value="valS"/>
    <property type="match status" value="1"/>
</dbReference>
<feature type="domain" description="Aminoacyl-tRNA synthetase class Ia" evidence="17">
    <location>
        <begin position="126"/>
        <end position="755"/>
    </location>
</feature>
<reference evidence="19 20" key="1">
    <citation type="submission" date="2014-09" db="EMBL/GenBank/DDBJ databases">
        <authorList>
            <person name="Ellenberger Sabrina"/>
        </authorList>
    </citation>
    <scope>NUCLEOTIDE SEQUENCE [LARGE SCALE GENOMIC DNA]</scope>
    <source>
        <strain evidence="19 20">CBS 412.66</strain>
    </source>
</reference>
<dbReference type="GO" id="GO:0002161">
    <property type="term" value="F:aminoacyl-tRNA deacylase activity"/>
    <property type="evidence" value="ECO:0007669"/>
    <property type="project" value="InterPro"/>
</dbReference>
<keyword evidence="6 15" id="KW-0436">Ligase</keyword>
<feature type="compositionally biased region" description="Polar residues" evidence="16">
    <location>
        <begin position="1"/>
        <end position="10"/>
    </location>
</feature>
<keyword evidence="9 15" id="KW-0648">Protein biosynthesis</keyword>
<evidence type="ECO:0000256" key="12">
    <source>
        <dbReference type="ARBA" id="ARBA00040837"/>
    </source>
</evidence>
<evidence type="ECO:0000256" key="14">
    <source>
        <dbReference type="ARBA" id="ARBA00072234"/>
    </source>
</evidence>
<dbReference type="InterPro" id="IPR033705">
    <property type="entry name" value="Anticodon_Ia_Val"/>
</dbReference>
<evidence type="ECO:0000313" key="20">
    <source>
        <dbReference type="Proteomes" id="UP000054107"/>
    </source>
</evidence>
<organism evidence="19 20">
    <name type="scientific">Parasitella parasitica</name>
    <dbReference type="NCBI Taxonomy" id="35722"/>
    <lineage>
        <taxon>Eukaryota</taxon>
        <taxon>Fungi</taxon>
        <taxon>Fungi incertae sedis</taxon>
        <taxon>Mucoromycota</taxon>
        <taxon>Mucoromycotina</taxon>
        <taxon>Mucoromycetes</taxon>
        <taxon>Mucorales</taxon>
        <taxon>Mucorineae</taxon>
        <taxon>Mucoraceae</taxon>
        <taxon>Parasitella</taxon>
    </lineage>
</organism>
<comment type="subcellular location">
    <subcellularLocation>
        <location evidence="2">Cytoplasm</location>
    </subcellularLocation>
    <subcellularLocation>
        <location evidence="1">Mitochondrion</location>
    </subcellularLocation>
</comment>
<feature type="region of interest" description="Disordered" evidence="16">
    <location>
        <begin position="1"/>
        <end position="112"/>
    </location>
</feature>
<dbReference type="GO" id="GO:0006438">
    <property type="term" value="P:valyl-tRNA aminoacylation"/>
    <property type="evidence" value="ECO:0007669"/>
    <property type="project" value="InterPro"/>
</dbReference>
<evidence type="ECO:0000256" key="3">
    <source>
        <dbReference type="ARBA" id="ARBA00005594"/>
    </source>
</evidence>
<dbReference type="HAMAP" id="MF_02004">
    <property type="entry name" value="Val_tRNA_synth_type1"/>
    <property type="match status" value="1"/>
</dbReference>
<dbReference type="Pfam" id="PF08264">
    <property type="entry name" value="Anticodon_1"/>
    <property type="match status" value="1"/>
</dbReference>
<keyword evidence="8 15" id="KW-0067">ATP-binding</keyword>
<evidence type="ECO:0000256" key="15">
    <source>
        <dbReference type="RuleBase" id="RU363035"/>
    </source>
</evidence>
<dbReference type="InterPro" id="IPR002300">
    <property type="entry name" value="aa-tRNA-synth_Ia"/>
</dbReference>
<dbReference type="OrthoDB" id="629407at2759"/>
<dbReference type="FunFam" id="3.90.740.10:FF:000005">
    <property type="entry name" value="Valine--tRNA ligase, mitochondrial"/>
    <property type="match status" value="1"/>
</dbReference>
<comment type="similarity">
    <text evidence="3 15">Belongs to the class-I aminoacyl-tRNA synthetase family.</text>
</comment>
<dbReference type="GO" id="GO:0005524">
    <property type="term" value="F:ATP binding"/>
    <property type="evidence" value="ECO:0007669"/>
    <property type="project" value="UniProtKB-KW"/>
</dbReference>
<dbReference type="PRINTS" id="PR00986">
    <property type="entry name" value="TRNASYNTHVAL"/>
</dbReference>
<dbReference type="InterPro" id="IPR002303">
    <property type="entry name" value="Valyl-tRNA_ligase"/>
</dbReference>
<dbReference type="FunFam" id="3.40.50.620:FF:000020">
    <property type="entry name" value="Valine--tRNA ligase, mitochondrial"/>
    <property type="match status" value="1"/>
</dbReference>
<evidence type="ECO:0000259" key="18">
    <source>
        <dbReference type="Pfam" id="PF08264"/>
    </source>
</evidence>
<evidence type="ECO:0000256" key="9">
    <source>
        <dbReference type="ARBA" id="ARBA00022917"/>
    </source>
</evidence>
<sequence>MFCTSVSSIPHMSAADTKEQKEAPVAAAAAATAAVELDPAAAAKKAKNEKKNEEKRLAKMAKFAAKQAKLDEAKKNATAPNAEKKKKKEPKPPAPVFVNKTPKGDKKDMSEPFASAYDPRAVESAWYDWWVKEGFFKPEFGPDGKPKPEGTFVIPAPPPNVTGSLHIGHALTVALQDALIRWNRMLGKTVLFQPGTDHAGISCQSVVEKMLLKEQGITRHDLGREKFVEQVFAWKEKYGNTIHTQFERLGASFDWDRAKFTMDPASIYANGPSAAVRENFIRLHRDGIIYRANRLVNWCVQLNTTLSNLEVDNKEIEAHTLMSVVGYDKNERFEFGVLNEFAYQVEGSVERLVVATTRIETMLGDTAIAVHPNDERYKHLHGKYVVHPFLDRRIPIVTDDIAVDMEFGTGAVKITPAHDFNDYEVGKRHNLEFINLLNDNGTYNENAGPYQGMKRFHVRNKIIEDLKEKGLFVGVKENPMTVPVCSKSGDIIEPVMKPQWWVKCQGMADKAMQAVKDGELKIAPDFCNGLWFSWLKNINDWCISRQLWWGHRIPAYFVKIEGEEHDSMNEDMWVVAADEEEAYAQAKSKFPGKKLSLEQDPDVLDTWFSSGLWPFSTQGWPEKTFDMEHFYPASMLETGWDIIFFWVARMVMLGIQLTGKVPFAEVYCHALIRDAHGRKMSKSLGNVIDPIDVIEGITLQGLHDKLSQSNLDPKETKKATAGQKADFPNGIPQCGTDALRFALCNFSTGSTDIDLEILRIEGYRRFCNKLWNATRFALMKLGDDFVPSKSADPSGNESLADKWILSRLNKCAIDTNTALEQRNFMMATNNVYQFWLYDLCDVYIETVKPICDADTAGDEAATVRKITAQNTLYTCLEAGLKLLHPFMPYVTEELFQRLGRRPGRDERSIVLARYPVENEAYNKYEQAEKDFNTVIEIVKSIRSLASDLDKKKDLVAYIQTDDSDLKSLYEDNKGSIAALVKGLVELTVSDASAGAPADCGTAACGKNVTLFIRNRQEMAQPVAQKLLVVGGSGFLGLSICKIAANKGWETVSLSRRGEPTAFSEYGKPEWAQKVQWASGNSLEPDTYRDVLKDVTAVVHSVGILMENDYKSVAQAQSLCEAASGIPRMILGMKDHGNPLDPKLKNNPRPTYEMMNRDTAKTIADEVSKLPSISSFVYISASDVFPFIDPRYITTKREAERYLFQSKEFKTVVLRPGFMYSVSRPTAIPIAGALQFANAVASPFKDAIASLPGGKIITTPALQTEQVARAVIAGIESRQAGIFDVQGIEELSRTPI</sequence>
<dbReference type="Gene3D" id="3.40.50.720">
    <property type="entry name" value="NAD(P)-binding Rossmann-like Domain"/>
    <property type="match status" value="1"/>
</dbReference>
<dbReference type="STRING" id="35722.A0A0B7NN70"/>
<dbReference type="Pfam" id="PF00133">
    <property type="entry name" value="tRNA-synt_1"/>
    <property type="match status" value="1"/>
</dbReference>
<keyword evidence="5" id="KW-0963">Cytoplasm</keyword>
<dbReference type="GO" id="GO:0005739">
    <property type="term" value="C:mitochondrion"/>
    <property type="evidence" value="ECO:0007669"/>
    <property type="project" value="UniProtKB-SubCell"/>
</dbReference>
<dbReference type="Gene3D" id="1.10.730.10">
    <property type="entry name" value="Isoleucyl-tRNA Synthetase, Domain 1"/>
    <property type="match status" value="1"/>
</dbReference>
<dbReference type="Gene3D" id="3.40.50.620">
    <property type="entry name" value="HUPs"/>
    <property type="match status" value="2"/>
</dbReference>
<keyword evidence="7 15" id="KW-0547">Nucleotide-binding</keyword>
<keyword evidence="20" id="KW-1185">Reference proteome</keyword>
<dbReference type="SUPFAM" id="SSF50677">
    <property type="entry name" value="ValRS/IleRS/LeuRS editing domain"/>
    <property type="match status" value="1"/>
</dbReference>
<dbReference type="InterPro" id="IPR009080">
    <property type="entry name" value="tRNAsynth_Ia_anticodon-bd"/>
</dbReference>
<proteinExistence type="inferred from homology"/>
<dbReference type="GO" id="GO:0005829">
    <property type="term" value="C:cytosol"/>
    <property type="evidence" value="ECO:0007669"/>
    <property type="project" value="TreeGrafter"/>
</dbReference>
<evidence type="ECO:0000256" key="4">
    <source>
        <dbReference type="ARBA" id="ARBA00013169"/>
    </source>
</evidence>